<dbReference type="Proteomes" id="UP000016662">
    <property type="component" value="Unassembled WGS sequence"/>
</dbReference>
<gene>
    <name evidence="1" type="ORF">RUMCAL_01775</name>
</gene>
<dbReference type="PATRIC" id="fig|411473.3.peg.1451"/>
<accession>U2K8W9</accession>
<dbReference type="AlphaFoldDB" id="U2K8W9"/>
<evidence type="ECO:0000313" key="2">
    <source>
        <dbReference type="Proteomes" id="UP000016662"/>
    </source>
</evidence>
<protein>
    <submittedName>
        <fullName evidence="1">Uncharacterized protein</fullName>
    </submittedName>
</protein>
<dbReference type="EMBL" id="AWVF01000226">
    <property type="protein sequence ID" value="ERJ94956.1"/>
    <property type="molecule type" value="Genomic_DNA"/>
</dbReference>
<sequence>MTKASCSEEERTPMQQEELQQIQKWCQQSEDAILFYAPDGTLLWQNDAAAVRQKPQNSSLPRYHKSGAPEDGMFLLRQGGSLYCVRQEPRQYGEKPAILVQIHSQPADDLLWSDADKQHETENRIAAMRQKIFGISNAVSGLYQTLEENGDQIPRMVLEEQMEQLNIIQGNCCRLMRPSVLWLEQLKYVQKNELSGEALFLDRELSNFVESCRMVLGKALKMTADAEKPLCIFANRRRLQICLLCMVLYLRDHCPEISRLTWQTEQQGDQVVLRCTAVSDGTEPPAHRHSQTEHLYDTHFPSPEEQIVQKFCRTYHAAVLFSAAEEMWQYTLRFPLYEHTSFLSLESSRTTLDDGMFSLYQIFLSDISEYRFY</sequence>
<dbReference type="STRING" id="411473.RUMCAL_01775"/>
<evidence type="ECO:0000313" key="1">
    <source>
        <dbReference type="EMBL" id="ERJ94956.1"/>
    </source>
</evidence>
<dbReference type="HOGENOM" id="CLU_741634_0_0_9"/>
<name>U2K8W9_9FIRM</name>
<comment type="caution">
    <text evidence="1">The sequence shown here is derived from an EMBL/GenBank/DDBJ whole genome shotgun (WGS) entry which is preliminary data.</text>
</comment>
<proteinExistence type="predicted"/>
<organism evidence="1 2">
    <name type="scientific">Ruminococcus callidus ATCC 27760</name>
    <dbReference type="NCBI Taxonomy" id="411473"/>
    <lineage>
        <taxon>Bacteria</taxon>
        <taxon>Bacillati</taxon>
        <taxon>Bacillota</taxon>
        <taxon>Clostridia</taxon>
        <taxon>Eubacteriales</taxon>
        <taxon>Oscillospiraceae</taxon>
        <taxon>Ruminococcus</taxon>
    </lineage>
</organism>
<keyword evidence="2" id="KW-1185">Reference proteome</keyword>
<reference evidence="1 2" key="1">
    <citation type="submission" date="2013-07" db="EMBL/GenBank/DDBJ databases">
        <authorList>
            <person name="Weinstock G."/>
            <person name="Sodergren E."/>
            <person name="Wylie T."/>
            <person name="Fulton L."/>
            <person name="Fulton R."/>
            <person name="Fronick C."/>
            <person name="O'Laughlin M."/>
            <person name="Godfrey J."/>
            <person name="Miner T."/>
            <person name="Herter B."/>
            <person name="Appelbaum E."/>
            <person name="Cordes M."/>
            <person name="Lek S."/>
            <person name="Wollam A."/>
            <person name="Pepin K.H."/>
            <person name="Palsikar V.B."/>
            <person name="Mitreva M."/>
            <person name="Wilson R.K."/>
        </authorList>
    </citation>
    <scope>NUCLEOTIDE SEQUENCE [LARGE SCALE GENOMIC DNA]</scope>
    <source>
        <strain evidence="1 2">ATCC 27760</strain>
    </source>
</reference>